<dbReference type="SUPFAM" id="SSF53335">
    <property type="entry name" value="S-adenosyl-L-methionine-dependent methyltransferases"/>
    <property type="match status" value="1"/>
</dbReference>
<gene>
    <name evidence="2" type="ORF">NSPZN2_110038</name>
</gene>
<dbReference type="EMBL" id="CAJNBJ010000003">
    <property type="protein sequence ID" value="CAE6736683.1"/>
    <property type="molecule type" value="Genomic_DNA"/>
</dbReference>
<dbReference type="RefSeq" id="WP_213041872.1">
    <property type="nucleotide sequence ID" value="NZ_CAJNBJ010000003.1"/>
</dbReference>
<sequence>MKAAAAIQQPLILSGDVLNLIAWRIPDLVAYQHAFDEWWLAPLDDDFPLVRLNRVGIEMLTSMNGHITVGALLEKYGHKICGPDGQPGSWHLERWSIPNYSLCYFGTEPPGGHRHKAKWDLLLQQIREGWSGQEEFEGEEHLEAFHVDELKESDLEDGHFDLIETTVSHLFREPCEALGGTTYGRLLMRQLRRLGWFKPKPKVIVEIGGGLGYVARELGQELLPFEKQGVHYISLDVTRPFLQLQTKRAKAGGWTVTGTHANAECLPLKDNSVDLLIDNENMADMTPVKLSRQELTEGRGTTAQHQEALDWIRRLRLPIEQDPPEEVIFNLGPVRFVAEVWRVLKPGGRAFLTEFGIEEGWPAAVKLPHHTEYEVQYSHLRQAVRWLGFQERYLSLPQFLQIKPDTKVLCTGAAYTIQRFCQGLGQHFAVRAYTESELTKTLGDILPKLQGCHYHDIADPAWFGLIDFKVLLLEKPGGIPQANFTEQQGGFRWYSQR</sequence>
<evidence type="ECO:0000313" key="3">
    <source>
        <dbReference type="Proteomes" id="UP000675880"/>
    </source>
</evidence>
<feature type="domain" description="Methyltransferase type 11" evidence="1">
    <location>
        <begin position="206"/>
        <end position="279"/>
    </location>
</feature>
<comment type="caution">
    <text evidence="2">The sequence shown here is derived from an EMBL/GenBank/DDBJ whole genome shotgun (WGS) entry which is preliminary data.</text>
</comment>
<evidence type="ECO:0000259" key="1">
    <source>
        <dbReference type="Pfam" id="PF08241"/>
    </source>
</evidence>
<dbReference type="Pfam" id="PF08241">
    <property type="entry name" value="Methyltransf_11"/>
    <property type="match status" value="1"/>
</dbReference>
<reference evidence="2 3" key="1">
    <citation type="submission" date="2021-02" db="EMBL/GenBank/DDBJ databases">
        <authorList>
            <person name="Han P."/>
        </authorList>
    </citation>
    <scope>NUCLEOTIDE SEQUENCE [LARGE SCALE GENOMIC DNA]</scope>
    <source>
        <strain evidence="2">Candidatus Nitrospira sp. ZN2</strain>
    </source>
</reference>
<keyword evidence="3" id="KW-1185">Reference proteome</keyword>
<dbReference type="Gene3D" id="3.40.50.150">
    <property type="entry name" value="Vaccinia Virus protein VP39"/>
    <property type="match status" value="1"/>
</dbReference>
<proteinExistence type="predicted"/>
<dbReference type="InterPro" id="IPR013216">
    <property type="entry name" value="Methyltransf_11"/>
</dbReference>
<protein>
    <submittedName>
        <fullName evidence="2">Methyltransf_11 domain-containing protein</fullName>
    </submittedName>
</protein>
<name>A0ABM8R7A4_9BACT</name>
<evidence type="ECO:0000313" key="2">
    <source>
        <dbReference type="EMBL" id="CAE6736683.1"/>
    </source>
</evidence>
<dbReference type="InterPro" id="IPR029063">
    <property type="entry name" value="SAM-dependent_MTases_sf"/>
</dbReference>
<dbReference type="Proteomes" id="UP000675880">
    <property type="component" value="Unassembled WGS sequence"/>
</dbReference>
<organism evidence="2 3">
    <name type="scientific">Nitrospira defluvii</name>
    <dbReference type="NCBI Taxonomy" id="330214"/>
    <lineage>
        <taxon>Bacteria</taxon>
        <taxon>Pseudomonadati</taxon>
        <taxon>Nitrospirota</taxon>
        <taxon>Nitrospiria</taxon>
        <taxon>Nitrospirales</taxon>
        <taxon>Nitrospiraceae</taxon>
        <taxon>Nitrospira</taxon>
    </lineage>
</organism>
<accession>A0ABM8R7A4</accession>